<dbReference type="PANTHER" id="PTHR43459">
    <property type="entry name" value="ENOYL-COA HYDRATASE"/>
    <property type="match status" value="1"/>
</dbReference>
<dbReference type="Gene3D" id="3.90.226.10">
    <property type="entry name" value="2-enoyl-CoA Hydratase, Chain A, domain 1"/>
    <property type="match status" value="1"/>
</dbReference>
<comment type="similarity">
    <text evidence="1">Belongs to the enoyl-CoA hydratase/isomerase family.</text>
</comment>
<dbReference type="InterPro" id="IPR014748">
    <property type="entry name" value="Enoyl-CoA_hydra_C"/>
</dbReference>
<dbReference type="EMBL" id="CP065425">
    <property type="protein sequence ID" value="QQZ08317.1"/>
    <property type="molecule type" value="Genomic_DNA"/>
</dbReference>
<accession>A0ABX7E1T8</accession>
<keyword evidence="3" id="KW-1185">Reference proteome</keyword>
<evidence type="ECO:0000256" key="1">
    <source>
        <dbReference type="ARBA" id="ARBA00005254"/>
    </source>
</evidence>
<dbReference type="RefSeq" id="WP_202777135.1">
    <property type="nucleotide sequence ID" value="NZ_CP065425.1"/>
</dbReference>
<evidence type="ECO:0000313" key="3">
    <source>
        <dbReference type="Proteomes" id="UP000595691"/>
    </source>
</evidence>
<organism evidence="2 3">
    <name type="scientific">Heyndrickxia vini</name>
    <dbReference type="NCBI Taxonomy" id="1476025"/>
    <lineage>
        <taxon>Bacteria</taxon>
        <taxon>Bacillati</taxon>
        <taxon>Bacillota</taxon>
        <taxon>Bacilli</taxon>
        <taxon>Bacillales</taxon>
        <taxon>Bacillaceae</taxon>
        <taxon>Heyndrickxia</taxon>
    </lineage>
</organism>
<keyword evidence="2" id="KW-0456">Lyase</keyword>
<gene>
    <name evidence="2" type="ORF">I5776_14710</name>
</gene>
<dbReference type="NCBIfam" id="NF005804">
    <property type="entry name" value="PRK07659.1"/>
    <property type="match status" value="1"/>
</dbReference>
<dbReference type="PANTHER" id="PTHR43459:SF1">
    <property type="entry name" value="EG:BACN32G11.4 PROTEIN"/>
    <property type="match status" value="1"/>
</dbReference>
<reference evidence="2 3" key="1">
    <citation type="submission" date="2020-11" db="EMBL/GenBank/DDBJ databases">
        <title>Taxonomic evaluation of the Bacillus sporothermodurans group of bacteria based on whole genome sequences.</title>
        <authorList>
            <person name="Fiedler G."/>
            <person name="Herbstmann A.-D."/>
            <person name="Doll E."/>
            <person name="Wenning M."/>
            <person name="Brinks E."/>
            <person name="Kabisch J."/>
            <person name="Breitenwieser F."/>
            <person name="Lappann M."/>
            <person name="Boehnlein C."/>
            <person name="Franz C."/>
        </authorList>
    </citation>
    <scope>NUCLEOTIDE SEQUENCE [LARGE SCALE GENOMIC DNA]</scope>
    <source>
        <strain evidence="2 3">JCM 19841</strain>
    </source>
</reference>
<proteinExistence type="inferred from homology"/>
<sequence>MKLSTYQTLELEQTGNTAYIRFNRPESLNALNTVLIKDLVECLKEITLHETIKIVVLQGKGKAFSSGGDIKEMLQLHGEEAFFSAMDQINELISTLYNMPKLTIAAIEGAAAGLGLSIALATDYIISNKNSKIAMNFIGIGLIPDGGGHFLLKRRIGENKAKQLIWEGKVLSAKEAMERELIDELTDNIPEALERKLNQWNAKPLQAMIKTKKIYTELKRQNLLKALELEKQAQWKMRQTKDHQEGIKAFVEKRKPNFIGE</sequence>
<dbReference type="CDD" id="cd06558">
    <property type="entry name" value="crotonase-like"/>
    <property type="match status" value="1"/>
</dbReference>
<dbReference type="SUPFAM" id="SSF52096">
    <property type="entry name" value="ClpP/crotonase"/>
    <property type="match status" value="1"/>
</dbReference>
<dbReference type="EC" id="4.2.1.17" evidence="2"/>
<dbReference type="InterPro" id="IPR001753">
    <property type="entry name" value="Enoyl-CoA_hydra/iso"/>
</dbReference>
<dbReference type="Gene3D" id="1.10.12.10">
    <property type="entry name" value="Lyase 2-enoyl-coa Hydratase, Chain A, domain 2"/>
    <property type="match status" value="1"/>
</dbReference>
<evidence type="ECO:0000313" key="2">
    <source>
        <dbReference type="EMBL" id="QQZ08317.1"/>
    </source>
</evidence>
<name>A0ABX7E1T8_9BACI</name>
<dbReference type="Proteomes" id="UP000595691">
    <property type="component" value="Chromosome"/>
</dbReference>
<dbReference type="InterPro" id="IPR029045">
    <property type="entry name" value="ClpP/crotonase-like_dom_sf"/>
</dbReference>
<dbReference type="Pfam" id="PF00378">
    <property type="entry name" value="ECH_1"/>
    <property type="match status" value="1"/>
</dbReference>
<protein>
    <submittedName>
        <fullName evidence="2">Enoyl-CoA hydratase</fullName>
        <ecNumber evidence="2">4.2.1.17</ecNumber>
    </submittedName>
</protein>
<dbReference type="GO" id="GO:0004300">
    <property type="term" value="F:enoyl-CoA hydratase activity"/>
    <property type="evidence" value="ECO:0007669"/>
    <property type="project" value="UniProtKB-EC"/>
</dbReference>